<dbReference type="EMBL" id="JEMT01018974">
    <property type="protein sequence ID" value="EXX66394.1"/>
    <property type="molecule type" value="Genomic_DNA"/>
</dbReference>
<evidence type="ECO:0000313" key="1">
    <source>
        <dbReference type="EMBL" id="EXX66394.1"/>
    </source>
</evidence>
<proteinExistence type="predicted"/>
<keyword evidence="2" id="KW-1185">Reference proteome</keyword>
<sequence length="74" mass="8057">MKTKLVTKDVTTTANANVHYAILAQDTKLVNDPDTIFRRTPPDNESHSTTSNASYVSAAESISTVIYPPTPAYD</sequence>
<dbReference type="AlphaFoldDB" id="A0A015KG09"/>
<dbReference type="HOGENOM" id="CLU_200680_0_0_1"/>
<dbReference type="OrthoDB" id="2444687at2759"/>
<gene>
    <name evidence="1" type="ORF">RirG_124210</name>
</gene>
<organism evidence="1 2">
    <name type="scientific">Rhizophagus irregularis (strain DAOM 197198w)</name>
    <name type="common">Glomus intraradices</name>
    <dbReference type="NCBI Taxonomy" id="1432141"/>
    <lineage>
        <taxon>Eukaryota</taxon>
        <taxon>Fungi</taxon>
        <taxon>Fungi incertae sedis</taxon>
        <taxon>Mucoromycota</taxon>
        <taxon>Glomeromycotina</taxon>
        <taxon>Glomeromycetes</taxon>
        <taxon>Glomerales</taxon>
        <taxon>Glomeraceae</taxon>
        <taxon>Rhizophagus</taxon>
    </lineage>
</organism>
<dbReference type="Proteomes" id="UP000022910">
    <property type="component" value="Unassembled WGS sequence"/>
</dbReference>
<accession>A0A015KG09</accession>
<protein>
    <submittedName>
        <fullName evidence="1">Uncharacterized protein</fullName>
    </submittedName>
</protein>
<name>A0A015KG09_RHIIW</name>
<comment type="caution">
    <text evidence="1">The sequence shown here is derived from an EMBL/GenBank/DDBJ whole genome shotgun (WGS) entry which is preliminary data.</text>
</comment>
<reference evidence="1 2" key="1">
    <citation type="submission" date="2014-02" db="EMBL/GenBank/DDBJ databases">
        <title>Single nucleus genome sequencing reveals high similarity among nuclei of an endomycorrhizal fungus.</title>
        <authorList>
            <person name="Lin K."/>
            <person name="Geurts R."/>
            <person name="Zhang Z."/>
            <person name="Limpens E."/>
            <person name="Saunders D.G."/>
            <person name="Mu D."/>
            <person name="Pang E."/>
            <person name="Cao H."/>
            <person name="Cha H."/>
            <person name="Lin T."/>
            <person name="Zhou Q."/>
            <person name="Shang Y."/>
            <person name="Li Y."/>
            <person name="Ivanov S."/>
            <person name="Sharma T."/>
            <person name="Velzen R.V."/>
            <person name="Ruijter N.D."/>
            <person name="Aanen D.K."/>
            <person name="Win J."/>
            <person name="Kamoun S."/>
            <person name="Bisseling T."/>
            <person name="Huang S."/>
        </authorList>
    </citation>
    <scope>NUCLEOTIDE SEQUENCE [LARGE SCALE GENOMIC DNA]</scope>
    <source>
        <strain evidence="2">DAOM197198w</strain>
    </source>
</reference>
<evidence type="ECO:0000313" key="2">
    <source>
        <dbReference type="Proteomes" id="UP000022910"/>
    </source>
</evidence>